<feature type="transmembrane region" description="Helical" evidence="9">
    <location>
        <begin position="41"/>
        <end position="64"/>
    </location>
</feature>
<proteinExistence type="inferred from homology"/>
<reference evidence="10" key="1">
    <citation type="submission" date="2021-01" db="EMBL/GenBank/DDBJ databases">
        <title>Genomic Encyclopedia of Type Strains, Phase IV (KMG-IV): sequencing the most valuable type-strain genomes for metagenomic binning, comparative biology and taxonomic classification.</title>
        <authorList>
            <person name="Goeker M."/>
        </authorList>
    </citation>
    <scope>NUCLEOTIDE SEQUENCE</scope>
    <source>
        <strain evidence="10">DSM 21943</strain>
    </source>
</reference>
<evidence type="ECO:0000256" key="8">
    <source>
        <dbReference type="ARBA" id="ARBA00023136"/>
    </source>
</evidence>
<feature type="transmembrane region" description="Helical" evidence="9">
    <location>
        <begin position="167"/>
        <end position="189"/>
    </location>
</feature>
<keyword evidence="11" id="KW-1185">Reference proteome</keyword>
<evidence type="ECO:0000256" key="7">
    <source>
        <dbReference type="ARBA" id="ARBA00022989"/>
    </source>
</evidence>
<sequence>MKLKQSVEKIPGGMMVVPLLIGALINTIAPDMLRIGNFTQALFVDGATTLIALFLLCAGSQINVRSFGVSFGKGATLLMVKWIFGGAVGAIIYLLAGGPEGLFLGLAPIAVIAAMTNSNGGLYVALAGQYGKGEDKAAYSVLAMNDGPLFTMLTLSLVGAMGVQSGYFSITAFIGVLLPIVIGFILGNIDEDMRTFLGKGSDMLIPFFAFALGMNISFASIIEGGLPGIVLGVMVVFVTGITGYWIFKLFKWNPLVGAAEGSTAGNAVATPAAIAAASSAFAYNVELATVQVAASVVTTAILLPIFVGFLAKRLEKKGQLPEEAKQQTEM</sequence>
<evidence type="ECO:0000256" key="4">
    <source>
        <dbReference type="ARBA" id="ARBA00022597"/>
    </source>
</evidence>
<dbReference type="Proteomes" id="UP001179280">
    <property type="component" value="Unassembled WGS sequence"/>
</dbReference>
<comment type="similarity">
    <text evidence="1">Belongs to the KdgT transporter family.</text>
</comment>
<keyword evidence="5 9" id="KW-0812">Transmembrane</keyword>
<evidence type="ECO:0000256" key="2">
    <source>
        <dbReference type="ARBA" id="ARBA00022448"/>
    </source>
</evidence>
<name>A0ABS2SVT5_9BACI</name>
<evidence type="ECO:0000256" key="9">
    <source>
        <dbReference type="SAM" id="Phobius"/>
    </source>
</evidence>
<evidence type="ECO:0000256" key="1">
    <source>
        <dbReference type="ARBA" id="ARBA00006430"/>
    </source>
</evidence>
<feature type="transmembrane region" description="Helical" evidence="9">
    <location>
        <begin position="102"/>
        <end position="126"/>
    </location>
</feature>
<dbReference type="EMBL" id="JAFBCV010000009">
    <property type="protein sequence ID" value="MBM7839617.1"/>
    <property type="molecule type" value="Genomic_DNA"/>
</dbReference>
<feature type="transmembrane region" description="Helical" evidence="9">
    <location>
        <begin position="291"/>
        <end position="311"/>
    </location>
</feature>
<feature type="transmembrane region" description="Helical" evidence="9">
    <location>
        <begin position="228"/>
        <end position="247"/>
    </location>
</feature>
<keyword evidence="8 9" id="KW-0472">Membrane</keyword>
<feature type="transmembrane region" description="Helical" evidence="9">
    <location>
        <begin position="12"/>
        <end position="29"/>
    </location>
</feature>
<keyword evidence="7 9" id="KW-1133">Transmembrane helix</keyword>
<gene>
    <name evidence="10" type="ORF">JOC54_002897</name>
</gene>
<keyword evidence="6" id="KW-0769">Symport</keyword>
<comment type="caution">
    <text evidence="10">The sequence shown here is derived from an EMBL/GenBank/DDBJ whole genome shotgun (WGS) entry which is preliminary data.</text>
</comment>
<evidence type="ECO:0000313" key="11">
    <source>
        <dbReference type="Proteomes" id="UP001179280"/>
    </source>
</evidence>
<protein>
    <submittedName>
        <fullName evidence="10">2-keto-3-deoxygluconate permease</fullName>
    </submittedName>
</protein>
<dbReference type="InterPro" id="IPR004684">
    <property type="entry name" value="2keto-3dGluconate_permease"/>
</dbReference>
<keyword evidence="3" id="KW-1003">Cell membrane</keyword>
<evidence type="ECO:0000256" key="6">
    <source>
        <dbReference type="ARBA" id="ARBA00022847"/>
    </source>
</evidence>
<keyword evidence="2" id="KW-0813">Transport</keyword>
<evidence type="ECO:0000256" key="5">
    <source>
        <dbReference type="ARBA" id="ARBA00022692"/>
    </source>
</evidence>
<evidence type="ECO:0000256" key="3">
    <source>
        <dbReference type="ARBA" id="ARBA00022475"/>
    </source>
</evidence>
<keyword evidence="4" id="KW-0762">Sugar transport</keyword>
<dbReference type="RefSeq" id="WP_204466826.1">
    <property type="nucleotide sequence ID" value="NZ_JAFBCV010000009.1"/>
</dbReference>
<feature type="transmembrane region" description="Helical" evidence="9">
    <location>
        <begin position="76"/>
        <end position="96"/>
    </location>
</feature>
<organism evidence="10 11">
    <name type="scientific">Shouchella xiaoxiensis</name>
    <dbReference type="NCBI Taxonomy" id="766895"/>
    <lineage>
        <taxon>Bacteria</taxon>
        <taxon>Bacillati</taxon>
        <taxon>Bacillota</taxon>
        <taxon>Bacilli</taxon>
        <taxon>Bacillales</taxon>
        <taxon>Bacillaceae</taxon>
        <taxon>Shouchella</taxon>
    </lineage>
</organism>
<evidence type="ECO:0000313" key="10">
    <source>
        <dbReference type="EMBL" id="MBM7839617.1"/>
    </source>
</evidence>
<feature type="transmembrane region" description="Helical" evidence="9">
    <location>
        <begin position="201"/>
        <end position="222"/>
    </location>
</feature>
<accession>A0ABS2SVT5</accession>
<dbReference type="Pfam" id="PF03812">
    <property type="entry name" value="KdgT"/>
    <property type="match status" value="1"/>
</dbReference>
<feature type="transmembrane region" description="Helical" evidence="9">
    <location>
        <begin position="138"/>
        <end position="161"/>
    </location>
</feature>